<dbReference type="AlphaFoldDB" id="A0ABD2YUQ7"/>
<evidence type="ECO:0000313" key="3">
    <source>
        <dbReference type="Proteomes" id="UP001630127"/>
    </source>
</evidence>
<sequence>MITTFMSRVKSGNFNAELAPKVPKIFSELPRRDDSHCGKGSSRAQRKLYDLKVKGKRTLKPRSDKTRHPGDNSSKSGKKVINIIFKAEEPMLDSHEGMVEVVAGSGIGWDSAYARKRYA</sequence>
<evidence type="ECO:0000313" key="2">
    <source>
        <dbReference type="EMBL" id="KAL3509552.1"/>
    </source>
</evidence>
<protein>
    <submittedName>
        <fullName evidence="2">Uncharacterized protein</fullName>
    </submittedName>
</protein>
<dbReference type="Proteomes" id="UP001630127">
    <property type="component" value="Unassembled WGS sequence"/>
</dbReference>
<dbReference type="EMBL" id="JBJUIK010000012">
    <property type="protein sequence ID" value="KAL3509552.1"/>
    <property type="molecule type" value="Genomic_DNA"/>
</dbReference>
<evidence type="ECO:0000256" key="1">
    <source>
        <dbReference type="SAM" id="MobiDB-lite"/>
    </source>
</evidence>
<feature type="compositionally biased region" description="Basic and acidic residues" evidence="1">
    <location>
        <begin position="61"/>
        <end position="70"/>
    </location>
</feature>
<gene>
    <name evidence="2" type="ORF">ACH5RR_028953</name>
</gene>
<comment type="caution">
    <text evidence="2">The sequence shown here is derived from an EMBL/GenBank/DDBJ whole genome shotgun (WGS) entry which is preliminary data.</text>
</comment>
<accession>A0ABD2YUQ7</accession>
<feature type="region of interest" description="Disordered" evidence="1">
    <location>
        <begin position="53"/>
        <end position="79"/>
    </location>
</feature>
<organism evidence="2 3">
    <name type="scientific">Cinchona calisaya</name>
    <dbReference type="NCBI Taxonomy" id="153742"/>
    <lineage>
        <taxon>Eukaryota</taxon>
        <taxon>Viridiplantae</taxon>
        <taxon>Streptophyta</taxon>
        <taxon>Embryophyta</taxon>
        <taxon>Tracheophyta</taxon>
        <taxon>Spermatophyta</taxon>
        <taxon>Magnoliopsida</taxon>
        <taxon>eudicotyledons</taxon>
        <taxon>Gunneridae</taxon>
        <taxon>Pentapetalae</taxon>
        <taxon>asterids</taxon>
        <taxon>lamiids</taxon>
        <taxon>Gentianales</taxon>
        <taxon>Rubiaceae</taxon>
        <taxon>Cinchonoideae</taxon>
        <taxon>Cinchoneae</taxon>
        <taxon>Cinchona</taxon>
    </lineage>
</organism>
<name>A0ABD2YUQ7_9GENT</name>
<proteinExistence type="predicted"/>
<keyword evidence="3" id="KW-1185">Reference proteome</keyword>
<reference evidence="2 3" key="1">
    <citation type="submission" date="2024-11" db="EMBL/GenBank/DDBJ databases">
        <title>A near-complete genome assembly of Cinchona calisaya.</title>
        <authorList>
            <person name="Lian D.C."/>
            <person name="Zhao X.W."/>
            <person name="Wei L."/>
        </authorList>
    </citation>
    <scope>NUCLEOTIDE SEQUENCE [LARGE SCALE GENOMIC DNA]</scope>
    <source>
        <tissue evidence="2">Nenye</tissue>
    </source>
</reference>